<protein>
    <submittedName>
        <fullName evidence="10">HLF transcription factor, PAR bZIP family member</fullName>
    </submittedName>
</protein>
<dbReference type="PANTHER" id="PTHR11988:SF28">
    <property type="entry name" value="HEPATIC LEUKEMIA FACTOR"/>
    <property type="match status" value="1"/>
</dbReference>
<evidence type="ECO:0000256" key="8">
    <source>
        <dbReference type="SAM" id="Coils"/>
    </source>
</evidence>
<dbReference type="RefSeq" id="XP_027372600.1">
    <property type="nucleotide sequence ID" value="XM_027516799.1"/>
</dbReference>
<dbReference type="AlphaFoldDB" id="A0A4W2H1Q7"/>
<keyword evidence="8" id="KW-0175">Coiled coil</keyword>
<dbReference type="InterPro" id="IPR046347">
    <property type="entry name" value="bZIP_sf"/>
</dbReference>
<proteinExistence type="inferred from homology"/>
<reference evidence="10 11" key="1">
    <citation type="submission" date="2018-11" db="EMBL/GenBank/DDBJ databases">
        <title>Haplotype-resolved cattle genomes.</title>
        <authorList>
            <person name="Low W.Y."/>
            <person name="Tearle R."/>
            <person name="Bickhart D.M."/>
            <person name="Rosen B.D."/>
            <person name="Koren S."/>
            <person name="Rhie A."/>
            <person name="Hiendleder S."/>
            <person name="Phillippy A.M."/>
            <person name="Smith T.P.L."/>
            <person name="Williams J.L."/>
        </authorList>
    </citation>
    <scope>NUCLEOTIDE SEQUENCE [LARGE SCALE GENOMIC DNA]</scope>
</reference>
<evidence type="ECO:0000256" key="1">
    <source>
        <dbReference type="ARBA" id="ARBA00004123"/>
    </source>
</evidence>
<keyword evidence="6" id="KW-0804">Transcription</keyword>
<comment type="subcellular location">
    <subcellularLocation>
        <location evidence="1">Nucleus</location>
    </subcellularLocation>
</comment>
<dbReference type="CDD" id="cd14695">
    <property type="entry name" value="bZIP_HLF"/>
    <property type="match status" value="1"/>
</dbReference>
<keyword evidence="4" id="KW-0090">Biological rhythms</keyword>
<dbReference type="CTD" id="3131"/>
<dbReference type="InterPro" id="IPR004827">
    <property type="entry name" value="bZIP"/>
</dbReference>
<feature type="coiled-coil region" evidence="8">
    <location>
        <begin position="228"/>
        <end position="262"/>
    </location>
</feature>
<evidence type="ECO:0000256" key="6">
    <source>
        <dbReference type="ARBA" id="ARBA00023163"/>
    </source>
</evidence>
<dbReference type="Gene3D" id="1.20.5.170">
    <property type="match status" value="1"/>
</dbReference>
<dbReference type="GO" id="GO:0000981">
    <property type="term" value="F:DNA-binding transcription factor activity, RNA polymerase II-specific"/>
    <property type="evidence" value="ECO:0007669"/>
    <property type="project" value="TreeGrafter"/>
</dbReference>
<comment type="similarity">
    <text evidence="2">Belongs to the bZIP family. PAR subfamily.</text>
</comment>
<dbReference type="GeneTree" id="ENSGT00940000156555"/>
<keyword evidence="7" id="KW-0539">Nucleus</keyword>
<evidence type="ECO:0000256" key="3">
    <source>
        <dbReference type="ARBA" id="ARBA00023015"/>
    </source>
</evidence>
<dbReference type="PANTHER" id="PTHR11988">
    <property type="entry name" value="THYROTROPH EMBRYONIC FACTOR RELATED"/>
    <property type="match status" value="1"/>
</dbReference>
<dbReference type="FunFam" id="1.20.5.170:FF:000007">
    <property type="entry name" value="hepatic leukemia factor isoform X2"/>
    <property type="match status" value="1"/>
</dbReference>
<evidence type="ECO:0000256" key="5">
    <source>
        <dbReference type="ARBA" id="ARBA00023125"/>
    </source>
</evidence>
<evidence type="ECO:0000313" key="11">
    <source>
        <dbReference type="Proteomes" id="UP000429181"/>
    </source>
</evidence>
<sequence length="266" mass="29791">MPSSHGDGRGLSTVGGGKRATSQSKTVAITLVISGEVRQGYWRDESCPAVSKRSPESIEKWLKFRIFVLLPLISKTGFFFRVFFLSLFPFGWAEALVDDGDGLICSLAGVLCGSPAFYVGHGQLLPANRNTPSPIDPDTIQVPVGYEPDPADLALSSIPGQEMFDPRKRKFSEEELKPQPMIKKARKVFIPDDLKDDKYWARRRKNNMAAKRSRDARRLKENQIAIRASFLEKENSALRQEVADLRKELGKCKNILAKYEARHGPL</sequence>
<dbReference type="GO" id="GO:0048511">
    <property type="term" value="P:rhythmic process"/>
    <property type="evidence" value="ECO:0007669"/>
    <property type="project" value="UniProtKB-KW"/>
</dbReference>
<dbReference type="Pfam" id="PF07716">
    <property type="entry name" value="bZIP_2"/>
    <property type="match status" value="1"/>
</dbReference>
<reference evidence="10" key="2">
    <citation type="submission" date="2025-08" db="UniProtKB">
        <authorList>
            <consortium name="Ensembl"/>
        </authorList>
    </citation>
    <scope>IDENTIFICATION</scope>
</reference>
<gene>
    <name evidence="10" type="primary">HLF</name>
</gene>
<dbReference type="GeneID" id="113877065"/>
<evidence type="ECO:0000256" key="7">
    <source>
        <dbReference type="ARBA" id="ARBA00023242"/>
    </source>
</evidence>
<dbReference type="GO" id="GO:0000978">
    <property type="term" value="F:RNA polymerase II cis-regulatory region sequence-specific DNA binding"/>
    <property type="evidence" value="ECO:0007669"/>
    <property type="project" value="TreeGrafter"/>
</dbReference>
<evidence type="ECO:0000313" key="10">
    <source>
        <dbReference type="Ensembl" id="ENSBIXP00005025652.1"/>
    </source>
</evidence>
<evidence type="ECO:0000256" key="4">
    <source>
        <dbReference type="ARBA" id="ARBA00023108"/>
    </source>
</evidence>
<dbReference type="SUPFAM" id="SSF57959">
    <property type="entry name" value="Leucine zipper domain"/>
    <property type="match status" value="1"/>
</dbReference>
<dbReference type="InterPro" id="IPR040223">
    <property type="entry name" value="PAR_bZIP"/>
</dbReference>
<keyword evidence="3" id="KW-0805">Transcription regulation</keyword>
<dbReference type="Proteomes" id="UP000429181">
    <property type="component" value="Chromosome 19"/>
</dbReference>
<evidence type="ECO:0000256" key="2">
    <source>
        <dbReference type="ARBA" id="ARBA00009208"/>
    </source>
</evidence>
<accession>A0A4W2H1Q7</accession>
<dbReference type="PROSITE" id="PS50217">
    <property type="entry name" value="BZIP"/>
    <property type="match status" value="1"/>
</dbReference>
<dbReference type="Ensembl" id="ENSBIXT00005053158.1">
    <property type="protein sequence ID" value="ENSBIXP00005025652.1"/>
    <property type="gene ID" value="ENSBIXG00005004845.1"/>
</dbReference>
<feature type="domain" description="BZIP" evidence="9">
    <location>
        <begin position="196"/>
        <end position="259"/>
    </location>
</feature>
<evidence type="ECO:0000259" key="9">
    <source>
        <dbReference type="PROSITE" id="PS50217"/>
    </source>
</evidence>
<dbReference type="SMART" id="SM00338">
    <property type="entry name" value="BRLZ"/>
    <property type="match status" value="1"/>
</dbReference>
<dbReference type="GO" id="GO:0005634">
    <property type="term" value="C:nucleus"/>
    <property type="evidence" value="ECO:0007669"/>
    <property type="project" value="UniProtKB-SubCell"/>
</dbReference>
<organism evidence="10 11">
    <name type="scientific">Bos indicus x Bos taurus</name>
    <name type="common">Hybrid cattle</name>
    <dbReference type="NCBI Taxonomy" id="30522"/>
    <lineage>
        <taxon>Eukaryota</taxon>
        <taxon>Metazoa</taxon>
        <taxon>Chordata</taxon>
        <taxon>Craniata</taxon>
        <taxon>Vertebrata</taxon>
        <taxon>Euteleostomi</taxon>
        <taxon>Mammalia</taxon>
        <taxon>Eutheria</taxon>
        <taxon>Laurasiatheria</taxon>
        <taxon>Artiodactyla</taxon>
        <taxon>Ruminantia</taxon>
        <taxon>Pecora</taxon>
        <taxon>Bovidae</taxon>
        <taxon>Bovinae</taxon>
        <taxon>Bos</taxon>
    </lineage>
</organism>
<keyword evidence="5" id="KW-0238">DNA-binding</keyword>
<name>A0A4W2H1Q7_BOBOX</name>